<dbReference type="EC" id="3.6.4.13" evidence="5"/>
<dbReference type="GO" id="GO:0003723">
    <property type="term" value="F:RNA binding"/>
    <property type="evidence" value="ECO:0007669"/>
    <property type="project" value="UniProtKB-UniRule"/>
</dbReference>
<keyword evidence="4 5" id="KW-0694">RNA-binding</keyword>
<dbReference type="GO" id="GO:0003724">
    <property type="term" value="F:RNA helicase activity"/>
    <property type="evidence" value="ECO:0007669"/>
    <property type="project" value="UniProtKB-EC"/>
</dbReference>
<evidence type="ECO:0000256" key="2">
    <source>
        <dbReference type="ARBA" id="ARBA00022801"/>
    </source>
</evidence>
<dbReference type="InterPro" id="IPR001650">
    <property type="entry name" value="Helicase_C-like"/>
</dbReference>
<comment type="similarity">
    <text evidence="5">Belongs to the DEAD box helicase family.</text>
</comment>
<keyword evidence="3 5" id="KW-0067">ATP-binding</keyword>
<proteinExistence type="inferred from homology"/>
<dbReference type="PROSITE" id="PS51194">
    <property type="entry name" value="HELICASE_CTER"/>
    <property type="match status" value="1"/>
</dbReference>
<organism evidence="8 9">
    <name type="scientific">Pseudo-nitzschia multistriata</name>
    <dbReference type="NCBI Taxonomy" id="183589"/>
    <lineage>
        <taxon>Eukaryota</taxon>
        <taxon>Sar</taxon>
        <taxon>Stramenopiles</taxon>
        <taxon>Ochrophyta</taxon>
        <taxon>Bacillariophyta</taxon>
        <taxon>Bacillariophyceae</taxon>
        <taxon>Bacillariophycidae</taxon>
        <taxon>Bacillariales</taxon>
        <taxon>Bacillariaceae</taxon>
        <taxon>Pseudo-nitzschia</taxon>
    </lineage>
</organism>
<feature type="region of interest" description="Disordered" evidence="6">
    <location>
        <begin position="25"/>
        <end position="70"/>
    </location>
</feature>
<protein>
    <recommendedName>
        <fullName evidence="5">ATP-dependent RNA helicase</fullName>
        <ecNumber evidence="5">3.6.4.13</ecNumber>
    </recommendedName>
</protein>
<dbReference type="PANTHER" id="PTHR24031">
    <property type="entry name" value="RNA HELICASE"/>
    <property type="match status" value="1"/>
</dbReference>
<keyword evidence="2 5" id="KW-0378">Hydrolase</keyword>
<dbReference type="InterPro" id="IPR027417">
    <property type="entry name" value="P-loop_NTPase"/>
</dbReference>
<evidence type="ECO:0000259" key="7">
    <source>
        <dbReference type="PROSITE" id="PS51194"/>
    </source>
</evidence>
<feature type="compositionally biased region" description="Low complexity" evidence="6">
    <location>
        <begin position="315"/>
        <end position="331"/>
    </location>
</feature>
<sequence length="422" mass="45799">MHRARAIAIAAGAARRLSRNKIPHPTAASAPLQRWGPSGTGLFVDPPGGPRKASTGRSVSTSRGSGSNFRSIDCVRESDPPTNTHTEQSFVVLPAHRFWTGTMETILHLMASKRGKNTHKIVVFFELKRLAQLYARFLSLRLGHTVGVWETHGGMHPSERTRAEDRFRRSGRGVLLASGTIAGSGDLRGVSHLVQVGAPRNRATYLHRLGRTLTGGAGTPHPCRGILVLPEPEQAFVWDELGGLGVGPDHSLKQRLLSRGKKSGGHEIRRALANELGMLRQELAEGREPTGMAESVDLAYRSLVSHYFQTRRRSGSGNTSSSNSSSNSNGREPPPLGAFVDVLNQLVRDFGPPELPAIDARRAESMGIDRLPGLNIRKHWGDPKRSPSLLQEHGGDSDEWFALARGPGEKEPPPALGGKKPR</sequence>
<keyword evidence="9" id="KW-1185">Reference proteome</keyword>
<keyword evidence="5" id="KW-0347">Helicase</keyword>
<feature type="domain" description="Helicase C-terminal" evidence="7">
    <location>
        <begin position="102"/>
        <end position="276"/>
    </location>
</feature>
<accession>A0A448ZMH6</accession>
<dbReference type="GO" id="GO:0016787">
    <property type="term" value="F:hydrolase activity"/>
    <property type="evidence" value="ECO:0007669"/>
    <property type="project" value="UniProtKB-KW"/>
</dbReference>
<dbReference type="EMBL" id="CAACVS010000531">
    <property type="protein sequence ID" value="VEU43203.1"/>
    <property type="molecule type" value="Genomic_DNA"/>
</dbReference>
<dbReference type="SMART" id="SM00490">
    <property type="entry name" value="HELICc"/>
    <property type="match status" value="1"/>
</dbReference>
<comment type="domain">
    <text evidence="5">The Q motif is unique to and characteristic of the DEAD box family of RNA helicases and controls ATP binding and hydrolysis.</text>
</comment>
<feature type="region of interest" description="Disordered" evidence="6">
    <location>
        <begin position="310"/>
        <end position="337"/>
    </location>
</feature>
<feature type="region of interest" description="Disordered" evidence="6">
    <location>
        <begin position="373"/>
        <end position="422"/>
    </location>
</feature>
<dbReference type="Gene3D" id="3.40.50.300">
    <property type="entry name" value="P-loop containing nucleotide triphosphate hydrolases"/>
    <property type="match status" value="1"/>
</dbReference>
<evidence type="ECO:0000256" key="6">
    <source>
        <dbReference type="SAM" id="MobiDB-lite"/>
    </source>
</evidence>
<evidence type="ECO:0000256" key="5">
    <source>
        <dbReference type="RuleBase" id="RU365068"/>
    </source>
</evidence>
<evidence type="ECO:0000256" key="3">
    <source>
        <dbReference type="ARBA" id="ARBA00022840"/>
    </source>
</evidence>
<evidence type="ECO:0000313" key="8">
    <source>
        <dbReference type="EMBL" id="VEU43203.1"/>
    </source>
</evidence>
<evidence type="ECO:0000256" key="1">
    <source>
        <dbReference type="ARBA" id="ARBA00022741"/>
    </source>
</evidence>
<name>A0A448ZMH6_9STRA</name>
<dbReference type="AlphaFoldDB" id="A0A448ZMH6"/>
<dbReference type="SUPFAM" id="SSF52540">
    <property type="entry name" value="P-loop containing nucleoside triphosphate hydrolases"/>
    <property type="match status" value="1"/>
</dbReference>
<evidence type="ECO:0000256" key="4">
    <source>
        <dbReference type="ARBA" id="ARBA00022884"/>
    </source>
</evidence>
<dbReference type="GO" id="GO:0005524">
    <property type="term" value="F:ATP binding"/>
    <property type="evidence" value="ECO:0007669"/>
    <property type="project" value="UniProtKB-UniRule"/>
</dbReference>
<dbReference type="Pfam" id="PF00271">
    <property type="entry name" value="Helicase_C"/>
    <property type="match status" value="1"/>
</dbReference>
<dbReference type="Proteomes" id="UP000291116">
    <property type="component" value="Unassembled WGS sequence"/>
</dbReference>
<comment type="function">
    <text evidence="5">RNA helicase.</text>
</comment>
<keyword evidence="1 5" id="KW-0547">Nucleotide-binding</keyword>
<gene>
    <name evidence="8" type="ORF">PSNMU_V1.4_AUG-EV-PASAV3_0102520</name>
</gene>
<feature type="compositionally biased region" description="Low complexity" evidence="6">
    <location>
        <begin position="55"/>
        <end position="67"/>
    </location>
</feature>
<evidence type="ECO:0000313" key="9">
    <source>
        <dbReference type="Proteomes" id="UP000291116"/>
    </source>
</evidence>
<comment type="catalytic activity">
    <reaction evidence="5">
        <text>ATP + H2O = ADP + phosphate + H(+)</text>
        <dbReference type="Rhea" id="RHEA:13065"/>
        <dbReference type="ChEBI" id="CHEBI:15377"/>
        <dbReference type="ChEBI" id="CHEBI:15378"/>
        <dbReference type="ChEBI" id="CHEBI:30616"/>
        <dbReference type="ChEBI" id="CHEBI:43474"/>
        <dbReference type="ChEBI" id="CHEBI:456216"/>
        <dbReference type="EC" id="3.6.4.13"/>
    </reaction>
</comment>
<reference evidence="8 9" key="1">
    <citation type="submission" date="2019-01" db="EMBL/GenBank/DDBJ databases">
        <authorList>
            <person name="Ferrante I. M."/>
        </authorList>
    </citation>
    <scope>NUCLEOTIDE SEQUENCE [LARGE SCALE GENOMIC DNA]</scope>
    <source>
        <strain evidence="8 9">B856</strain>
    </source>
</reference>